<dbReference type="Proteomes" id="UP001155241">
    <property type="component" value="Unassembled WGS sequence"/>
</dbReference>
<gene>
    <name evidence="4" type="ORF">NG895_24200</name>
</gene>
<evidence type="ECO:0000259" key="3">
    <source>
        <dbReference type="Pfam" id="PF14317"/>
    </source>
</evidence>
<protein>
    <submittedName>
        <fullName evidence="4">YcxB family protein</fullName>
    </submittedName>
</protein>
<reference evidence="4" key="1">
    <citation type="submission" date="2022-06" db="EMBL/GenBank/DDBJ databases">
        <title>Aeoliella straminimaris, a novel planctomycete from sediments.</title>
        <authorList>
            <person name="Vitorino I.R."/>
            <person name="Lage O.M."/>
        </authorList>
    </citation>
    <scope>NUCLEOTIDE SEQUENCE</scope>
    <source>
        <strain evidence="4">ICT_H6.2</strain>
    </source>
</reference>
<keyword evidence="2" id="KW-1133">Transmembrane helix</keyword>
<feature type="transmembrane region" description="Helical" evidence="2">
    <location>
        <begin position="86"/>
        <end position="105"/>
    </location>
</feature>
<dbReference type="InterPro" id="IPR025588">
    <property type="entry name" value="YcxB-like_C"/>
</dbReference>
<dbReference type="RefSeq" id="WP_252855126.1">
    <property type="nucleotide sequence ID" value="NZ_JAMXLR010000087.1"/>
</dbReference>
<organism evidence="4 5">
    <name type="scientific">Aeoliella straminimaris</name>
    <dbReference type="NCBI Taxonomy" id="2954799"/>
    <lineage>
        <taxon>Bacteria</taxon>
        <taxon>Pseudomonadati</taxon>
        <taxon>Planctomycetota</taxon>
        <taxon>Planctomycetia</taxon>
        <taxon>Pirellulales</taxon>
        <taxon>Lacipirellulaceae</taxon>
        <taxon>Aeoliella</taxon>
    </lineage>
</organism>
<accession>A0A9X2FEZ7</accession>
<feature type="compositionally biased region" description="Low complexity" evidence="1">
    <location>
        <begin position="1"/>
        <end position="17"/>
    </location>
</feature>
<evidence type="ECO:0000313" key="4">
    <source>
        <dbReference type="EMBL" id="MCO6047013.1"/>
    </source>
</evidence>
<feature type="transmembrane region" description="Helical" evidence="2">
    <location>
        <begin position="62"/>
        <end position="80"/>
    </location>
</feature>
<sequence>MDSENPYASPALPASASREVPRLEPPQSVSFQLTEEELLATANHINNSNIVLQRFVRRRQRGLLMVAFVVAAIALGLAVIDSIYSPFVWINLALAVGLGIGAFRLRRNVQRANNRIGREMLENEAGGILDRKNRATLFDEGFELADQDGHSFRKWSSVAKVERIEQLLLIYVVASAAHCIPSRAFFDDPAFEGYCNLAERLWREAHPEALDDMETTNAG</sequence>
<proteinExistence type="predicted"/>
<evidence type="ECO:0000313" key="5">
    <source>
        <dbReference type="Proteomes" id="UP001155241"/>
    </source>
</evidence>
<comment type="caution">
    <text evidence="4">The sequence shown here is derived from an EMBL/GenBank/DDBJ whole genome shotgun (WGS) entry which is preliminary data.</text>
</comment>
<keyword evidence="2" id="KW-0472">Membrane</keyword>
<feature type="region of interest" description="Disordered" evidence="1">
    <location>
        <begin position="1"/>
        <end position="23"/>
    </location>
</feature>
<dbReference type="EMBL" id="JAMXLR010000087">
    <property type="protein sequence ID" value="MCO6047013.1"/>
    <property type="molecule type" value="Genomic_DNA"/>
</dbReference>
<keyword evidence="2" id="KW-0812">Transmembrane</keyword>
<keyword evidence="5" id="KW-1185">Reference proteome</keyword>
<dbReference type="Pfam" id="PF14317">
    <property type="entry name" value="YcxB"/>
    <property type="match status" value="1"/>
</dbReference>
<evidence type="ECO:0000256" key="2">
    <source>
        <dbReference type="SAM" id="Phobius"/>
    </source>
</evidence>
<dbReference type="AlphaFoldDB" id="A0A9X2FEZ7"/>
<name>A0A9X2FEZ7_9BACT</name>
<evidence type="ECO:0000256" key="1">
    <source>
        <dbReference type="SAM" id="MobiDB-lite"/>
    </source>
</evidence>
<feature type="domain" description="YcxB-like C-terminal" evidence="3">
    <location>
        <begin position="139"/>
        <end position="187"/>
    </location>
</feature>